<dbReference type="PANTHER" id="PTHR30093:SF2">
    <property type="entry name" value="TYPE II SECRETION SYSTEM PROTEIN H"/>
    <property type="match status" value="1"/>
</dbReference>
<organism evidence="3 4">
    <name type="scientific">Maioricimonas rarisocia</name>
    <dbReference type="NCBI Taxonomy" id="2528026"/>
    <lineage>
        <taxon>Bacteria</taxon>
        <taxon>Pseudomonadati</taxon>
        <taxon>Planctomycetota</taxon>
        <taxon>Planctomycetia</taxon>
        <taxon>Planctomycetales</taxon>
        <taxon>Planctomycetaceae</taxon>
        <taxon>Maioricimonas</taxon>
    </lineage>
</organism>
<feature type="region of interest" description="Disordered" evidence="1">
    <location>
        <begin position="339"/>
        <end position="375"/>
    </location>
</feature>
<dbReference type="Proteomes" id="UP000320496">
    <property type="component" value="Chromosome"/>
</dbReference>
<dbReference type="SUPFAM" id="SSF54523">
    <property type="entry name" value="Pili subunits"/>
    <property type="match status" value="1"/>
</dbReference>
<evidence type="ECO:0000259" key="2">
    <source>
        <dbReference type="Pfam" id="PF07596"/>
    </source>
</evidence>
<dbReference type="EMBL" id="CP036275">
    <property type="protein sequence ID" value="QDU37378.1"/>
    <property type="molecule type" value="Genomic_DNA"/>
</dbReference>
<reference evidence="3 4" key="1">
    <citation type="submission" date="2019-02" db="EMBL/GenBank/DDBJ databases">
        <title>Deep-cultivation of Planctomycetes and their phenomic and genomic characterization uncovers novel biology.</title>
        <authorList>
            <person name="Wiegand S."/>
            <person name="Jogler M."/>
            <person name="Boedeker C."/>
            <person name="Pinto D."/>
            <person name="Vollmers J."/>
            <person name="Rivas-Marin E."/>
            <person name="Kohn T."/>
            <person name="Peeters S.H."/>
            <person name="Heuer A."/>
            <person name="Rast P."/>
            <person name="Oberbeckmann S."/>
            <person name="Bunk B."/>
            <person name="Jeske O."/>
            <person name="Meyerdierks A."/>
            <person name="Storesund J.E."/>
            <person name="Kallscheuer N."/>
            <person name="Luecker S."/>
            <person name="Lage O.M."/>
            <person name="Pohl T."/>
            <person name="Merkel B.J."/>
            <person name="Hornburger P."/>
            <person name="Mueller R.-W."/>
            <person name="Bruemmer F."/>
            <person name="Labrenz M."/>
            <person name="Spormann A.M."/>
            <person name="Op den Camp H."/>
            <person name="Overmann J."/>
            <person name="Amann R."/>
            <person name="Jetten M.S.M."/>
            <person name="Mascher T."/>
            <person name="Medema M.H."/>
            <person name="Devos D.P."/>
            <person name="Kaster A.-K."/>
            <person name="Ovreas L."/>
            <person name="Rohde M."/>
            <person name="Galperin M.Y."/>
            <person name="Jogler C."/>
        </authorList>
    </citation>
    <scope>NUCLEOTIDE SEQUENCE [LARGE SCALE GENOMIC DNA]</scope>
    <source>
        <strain evidence="3 4">Mal4</strain>
    </source>
</reference>
<dbReference type="KEGG" id="mri:Mal4_16890"/>
<dbReference type="InterPro" id="IPR027558">
    <property type="entry name" value="Pre_pil_HX9DG_C"/>
</dbReference>
<feature type="domain" description="DUF1559" evidence="2">
    <location>
        <begin position="33"/>
        <end position="343"/>
    </location>
</feature>
<keyword evidence="4" id="KW-1185">Reference proteome</keyword>
<dbReference type="NCBIfam" id="TIGR04294">
    <property type="entry name" value="pre_pil_HX9DG"/>
    <property type="match status" value="1"/>
</dbReference>
<evidence type="ECO:0000313" key="4">
    <source>
        <dbReference type="Proteomes" id="UP000320496"/>
    </source>
</evidence>
<evidence type="ECO:0000313" key="3">
    <source>
        <dbReference type="EMBL" id="QDU37378.1"/>
    </source>
</evidence>
<dbReference type="InterPro" id="IPR045584">
    <property type="entry name" value="Pilin-like"/>
</dbReference>
<gene>
    <name evidence="3" type="primary">xcpT_23</name>
    <name evidence="3" type="ORF">Mal4_16890</name>
</gene>
<evidence type="ECO:0000256" key="1">
    <source>
        <dbReference type="SAM" id="MobiDB-lite"/>
    </source>
</evidence>
<dbReference type="NCBIfam" id="TIGR02532">
    <property type="entry name" value="IV_pilin_GFxxxE"/>
    <property type="match status" value="1"/>
</dbReference>
<dbReference type="AlphaFoldDB" id="A0A517Z4G8"/>
<accession>A0A517Z4G8</accession>
<name>A0A517Z4G8_9PLAN</name>
<dbReference type="Pfam" id="PF07963">
    <property type="entry name" value="N_methyl"/>
    <property type="match status" value="1"/>
</dbReference>
<protein>
    <submittedName>
        <fullName evidence="3">Type II secretion system protein G</fullName>
    </submittedName>
</protein>
<dbReference type="RefSeq" id="WP_197444216.1">
    <property type="nucleotide sequence ID" value="NZ_CP036275.1"/>
</dbReference>
<dbReference type="PANTHER" id="PTHR30093">
    <property type="entry name" value="GENERAL SECRETION PATHWAY PROTEIN G"/>
    <property type="match status" value="1"/>
</dbReference>
<proteinExistence type="predicted"/>
<dbReference type="InterPro" id="IPR011453">
    <property type="entry name" value="DUF1559"/>
</dbReference>
<sequence length="375" mass="40136">MRRLQRRAFTLIELLVVIAIIAILIALLLPAVQQAREAARRSTCKNNLKQIGLACHNYHDTFGTFPHSYDGSLPIFNLPAGGEIAGSRSQSSISWVSAALPYLDQAPLYNQLDGLGAFTVAGPLYGSGLGLGDPQVQQLALTPIPVLLCPSNPQSKTNEGNPGALCYLNNTSFADGGGGGGTQYKGGRTDYVGNLGFVRSGWNDVQGSCGNQNHGAQWSSPEWVTSYSTDWDNYPAFRGCFWHRGSARIAQITDGTSNTIAVFEDHHWRFSDSNPSRFARNVAWISPIGPLNNLSKKINSSNEDNCYGDNDNRGSGMSSTHEGGAHALMADGAVRFFSENIDIGDGPGDGRQQDGYQPGVQSSLATASGGETVEF</sequence>
<dbReference type="Pfam" id="PF07596">
    <property type="entry name" value="SBP_bac_10"/>
    <property type="match status" value="1"/>
</dbReference>
<dbReference type="Gene3D" id="3.30.700.10">
    <property type="entry name" value="Glycoprotein, Type 4 Pilin"/>
    <property type="match status" value="1"/>
</dbReference>
<dbReference type="InterPro" id="IPR012902">
    <property type="entry name" value="N_methyl_site"/>
</dbReference>